<feature type="binding site" evidence="7">
    <location>
        <position position="370"/>
    </location>
    <ligand>
        <name>meso-2,6-diaminopimelate</name>
        <dbReference type="ChEBI" id="CHEBI:57791"/>
    </ligand>
</feature>
<feature type="domain" description="Mur ligase N-terminal catalytic" evidence="9">
    <location>
        <begin position="10"/>
        <end position="86"/>
    </location>
</feature>
<keyword evidence="7" id="KW-0067">ATP-binding</keyword>
<evidence type="ECO:0000256" key="5">
    <source>
        <dbReference type="ARBA" id="ARBA00023306"/>
    </source>
</evidence>
<keyword evidence="4 7" id="KW-0573">Peptidoglycan synthesis</keyword>
<feature type="binding site" evidence="7">
    <location>
        <position position="443"/>
    </location>
    <ligand>
        <name>meso-2,6-diaminopimelate</name>
        <dbReference type="ChEBI" id="CHEBI:57791"/>
    </ligand>
</feature>
<dbReference type="InterPro" id="IPR013221">
    <property type="entry name" value="Mur_ligase_cen"/>
</dbReference>
<comment type="pathway">
    <text evidence="7 8">Cell wall biogenesis; peptidoglycan biosynthesis.</text>
</comment>
<accession>A0ABT9JTK6</accession>
<comment type="cofactor">
    <cofactor evidence="7">
        <name>Mg(2+)</name>
        <dbReference type="ChEBI" id="CHEBI:18420"/>
    </cofactor>
</comment>
<feature type="binding site" evidence="7">
    <location>
        <position position="169"/>
    </location>
    <ligand>
        <name>UDP-N-acetyl-alpha-D-muramoyl-L-alanyl-D-glutamate</name>
        <dbReference type="ChEBI" id="CHEBI:83900"/>
    </ligand>
</feature>
<feature type="binding site" evidence="7">
    <location>
        <begin position="100"/>
        <end position="106"/>
    </location>
    <ligand>
        <name>ATP</name>
        <dbReference type="ChEBI" id="CHEBI:30616"/>
    </ligand>
</feature>
<dbReference type="InterPro" id="IPR035911">
    <property type="entry name" value="MurE/MurF_N"/>
</dbReference>
<dbReference type="Gene3D" id="3.40.1390.10">
    <property type="entry name" value="MurE/MurF, N-terminal domain"/>
    <property type="match status" value="1"/>
</dbReference>
<reference evidence="13" key="1">
    <citation type="journal article" date="2019" name="Int. J. Syst. Evol. Microbiol.">
        <title>The Global Catalogue of Microorganisms (GCM) 10K type strain sequencing project: providing services to taxonomists for standard genome sequencing and annotation.</title>
        <authorList>
            <consortium name="The Broad Institute Genomics Platform"/>
            <consortium name="The Broad Institute Genome Sequencing Center for Infectious Disease"/>
            <person name="Wu L."/>
            <person name="Ma J."/>
        </authorList>
    </citation>
    <scope>NUCLEOTIDE SEQUENCE [LARGE SCALE GENOMIC DNA]</scope>
    <source>
        <strain evidence="13">VKM B-3159</strain>
    </source>
</reference>
<dbReference type="Proteomes" id="UP001225906">
    <property type="component" value="Unassembled WGS sequence"/>
</dbReference>
<evidence type="ECO:0000256" key="3">
    <source>
        <dbReference type="ARBA" id="ARBA00022960"/>
    </source>
</evidence>
<feature type="domain" description="Mur ligase central" evidence="11">
    <location>
        <begin position="98"/>
        <end position="298"/>
    </location>
</feature>
<dbReference type="PANTHER" id="PTHR23135:SF4">
    <property type="entry name" value="UDP-N-ACETYLMURAMOYL-L-ALANYL-D-GLUTAMATE--2,6-DIAMINOPIMELATE LIGASE MURE HOMOLOG, CHLOROPLASTIC"/>
    <property type="match status" value="1"/>
</dbReference>
<dbReference type="EMBL" id="JAVCAP010000013">
    <property type="protein sequence ID" value="MDP8567445.1"/>
    <property type="molecule type" value="Genomic_DNA"/>
</dbReference>
<keyword evidence="7 12" id="KW-0436">Ligase</keyword>
<evidence type="ECO:0000256" key="4">
    <source>
        <dbReference type="ARBA" id="ARBA00022984"/>
    </source>
</evidence>
<evidence type="ECO:0000259" key="10">
    <source>
        <dbReference type="Pfam" id="PF02875"/>
    </source>
</evidence>
<feature type="binding site" evidence="7">
    <location>
        <position position="447"/>
    </location>
    <ligand>
        <name>meso-2,6-diaminopimelate</name>
        <dbReference type="ChEBI" id="CHEBI:57791"/>
    </ligand>
</feature>
<dbReference type="NCBIfam" id="NF001126">
    <property type="entry name" value="PRK00139.1-4"/>
    <property type="match status" value="1"/>
</dbReference>
<evidence type="ECO:0000313" key="12">
    <source>
        <dbReference type="EMBL" id="MDP8567445.1"/>
    </source>
</evidence>
<evidence type="ECO:0000259" key="9">
    <source>
        <dbReference type="Pfam" id="PF01225"/>
    </source>
</evidence>
<feature type="binding site" evidence="7">
    <location>
        <position position="141"/>
    </location>
    <ligand>
        <name>UDP-N-acetyl-alpha-D-muramoyl-L-alanyl-D-glutamate</name>
        <dbReference type="ChEBI" id="CHEBI:83900"/>
    </ligand>
</feature>
<dbReference type="HAMAP" id="MF_00208">
    <property type="entry name" value="MurE"/>
    <property type="match status" value="1"/>
</dbReference>
<keyword evidence="3 7" id="KW-0133">Cell shape</keyword>
<dbReference type="RefSeq" id="WP_306389171.1">
    <property type="nucleotide sequence ID" value="NZ_JAVCAP010000013.1"/>
</dbReference>
<evidence type="ECO:0000256" key="6">
    <source>
        <dbReference type="ARBA" id="ARBA00023316"/>
    </source>
</evidence>
<keyword evidence="13" id="KW-1185">Reference proteome</keyword>
<name>A0ABT9JTK6_9PROT</name>
<dbReference type="NCBIfam" id="NF001124">
    <property type="entry name" value="PRK00139.1-2"/>
    <property type="match status" value="1"/>
</dbReference>
<feature type="binding site" evidence="7">
    <location>
        <position position="177"/>
    </location>
    <ligand>
        <name>UDP-N-acetyl-alpha-D-muramoyl-L-alanyl-D-glutamate</name>
        <dbReference type="ChEBI" id="CHEBI:83900"/>
    </ligand>
</feature>
<feature type="binding site" evidence="7">
    <location>
        <begin position="142"/>
        <end position="143"/>
    </location>
    <ligand>
        <name>UDP-N-acetyl-alpha-D-muramoyl-L-alanyl-D-glutamate</name>
        <dbReference type="ChEBI" id="CHEBI:83900"/>
    </ligand>
</feature>
<comment type="similarity">
    <text evidence="1 7">Belongs to the MurCDEF family. MurE subfamily.</text>
</comment>
<keyword evidence="7" id="KW-0547">Nucleotide-binding</keyword>
<comment type="function">
    <text evidence="7">Catalyzes the addition of meso-diaminopimelic acid to the nucleotide precursor UDP-N-acetylmuramoyl-L-alanyl-D-glutamate (UMAG) in the biosynthesis of bacterial cell-wall peptidoglycan.</text>
</comment>
<keyword evidence="6 7" id="KW-0961">Cell wall biogenesis/degradation</keyword>
<dbReference type="InterPro" id="IPR036565">
    <property type="entry name" value="Mur-like_cat_sf"/>
</dbReference>
<feature type="binding site" evidence="7">
    <location>
        <position position="175"/>
    </location>
    <ligand>
        <name>UDP-N-acetyl-alpha-D-muramoyl-L-alanyl-D-glutamate</name>
        <dbReference type="ChEBI" id="CHEBI:83900"/>
    </ligand>
</feature>
<comment type="PTM">
    <text evidence="7">Carboxylation is probably crucial for Mg(2+) binding and, consequently, for the gamma-phosphate positioning of ATP.</text>
</comment>
<dbReference type="NCBIfam" id="TIGR01085">
    <property type="entry name" value="murE"/>
    <property type="match status" value="1"/>
</dbReference>
<proteinExistence type="inferred from homology"/>
<feature type="domain" description="Mur ligase C-terminal" evidence="10">
    <location>
        <begin position="321"/>
        <end position="445"/>
    </location>
</feature>
<feature type="binding site" evidence="7">
    <location>
        <begin position="394"/>
        <end position="397"/>
    </location>
    <ligand>
        <name>meso-2,6-diaminopimelate</name>
        <dbReference type="ChEBI" id="CHEBI:57791"/>
    </ligand>
</feature>
<evidence type="ECO:0000256" key="2">
    <source>
        <dbReference type="ARBA" id="ARBA00022618"/>
    </source>
</evidence>
<dbReference type="SUPFAM" id="SSF63418">
    <property type="entry name" value="MurE/MurF N-terminal domain"/>
    <property type="match status" value="1"/>
</dbReference>
<evidence type="ECO:0000259" key="11">
    <source>
        <dbReference type="Pfam" id="PF08245"/>
    </source>
</evidence>
<keyword evidence="7" id="KW-0963">Cytoplasm</keyword>
<keyword evidence="2 7" id="KW-0132">Cell division</keyword>
<dbReference type="Pfam" id="PF02875">
    <property type="entry name" value="Mur_ligase_C"/>
    <property type="match status" value="1"/>
</dbReference>
<comment type="caution">
    <text evidence="7">Lacks conserved residue(s) required for the propagation of feature annotation.</text>
</comment>
<keyword evidence="7" id="KW-0460">Magnesium</keyword>
<comment type="catalytic activity">
    <reaction evidence="7">
        <text>UDP-N-acetyl-alpha-D-muramoyl-L-alanyl-D-glutamate + meso-2,6-diaminopimelate + ATP = UDP-N-acetyl-alpha-D-muramoyl-L-alanyl-gamma-D-glutamyl-meso-2,6-diaminopimelate + ADP + phosphate + H(+)</text>
        <dbReference type="Rhea" id="RHEA:23676"/>
        <dbReference type="ChEBI" id="CHEBI:15378"/>
        <dbReference type="ChEBI" id="CHEBI:30616"/>
        <dbReference type="ChEBI" id="CHEBI:43474"/>
        <dbReference type="ChEBI" id="CHEBI:57791"/>
        <dbReference type="ChEBI" id="CHEBI:83900"/>
        <dbReference type="ChEBI" id="CHEBI:83905"/>
        <dbReference type="ChEBI" id="CHEBI:456216"/>
        <dbReference type="EC" id="6.3.2.13"/>
    </reaction>
</comment>
<protein>
    <recommendedName>
        <fullName evidence="7">UDP-N-acetylmuramoyl-L-alanyl-D-glutamate--2,6-diaminopimelate ligase</fullName>
        <ecNumber evidence="7">6.3.2.13</ecNumber>
    </recommendedName>
    <alternativeName>
        <fullName evidence="7">Meso-A2pm-adding enzyme</fullName>
    </alternativeName>
    <alternativeName>
        <fullName evidence="7">Meso-diaminopimelate-adding enzyme</fullName>
    </alternativeName>
    <alternativeName>
        <fullName evidence="7">UDP-MurNAc-L-Ala-D-Glu:meso-diaminopimelate ligase</fullName>
    </alternativeName>
    <alternativeName>
        <fullName evidence="7">UDP-MurNAc-tripeptide synthetase</fullName>
    </alternativeName>
    <alternativeName>
        <fullName evidence="7">UDP-N-acetylmuramyl-tripeptide synthetase</fullName>
    </alternativeName>
</protein>
<dbReference type="InterPro" id="IPR004101">
    <property type="entry name" value="Mur_ligase_C"/>
</dbReference>
<sequence length="475" mass="51208">MSKYVIPAPVHGITTDSRQVEKHGLFLAYPGQHSDGRMYIADAIARGANTVIWDSVDFDWNPEWTVNQIAIPNLQHQVGHIAGQFYKNPSEQLWCIGVTGTNGKTTVAHWLAQAYRFLQCKSAVIGTLGNGTLDDLQATNNTTPGPVDLHKLLAQFVAGDVKVAAMEVSSHGLDQGRVNGVAFDIAVLTNVTRDHLDYHLTMEAYQSAKAQLFAWETLKASVINADDTFGAALIAQLREKNQRVIAYGMQQGDVFASAIDMHATGFEVTVKTWQGEGKMQVHALGLFNVYNALAVLACLLADEVALPAALQAVSGMVPVAGRMQMFGGGDLPLVVVDYAHTPDALEKALHTLRTQTHGKLTCVFGCGGDRDAGKRPEMGRIASQLADTVVVTNDNPRNENPYVIIATVTEGIVGGYVVETDRAKAIALAITQADKGDVVLVAGKGHEDYQEVQGVRYPFSDAEWVLSALKKASQS</sequence>
<evidence type="ECO:0000256" key="1">
    <source>
        <dbReference type="ARBA" id="ARBA00005898"/>
    </source>
</evidence>
<keyword evidence="5 7" id="KW-0131">Cell cycle</keyword>
<dbReference type="Gene3D" id="3.90.190.20">
    <property type="entry name" value="Mur ligase, C-terminal domain"/>
    <property type="match status" value="1"/>
</dbReference>
<dbReference type="InterPro" id="IPR036615">
    <property type="entry name" value="Mur_ligase_C_dom_sf"/>
</dbReference>
<evidence type="ECO:0000256" key="7">
    <source>
        <dbReference type="HAMAP-Rule" id="MF_00208"/>
    </source>
</evidence>
<evidence type="ECO:0000256" key="8">
    <source>
        <dbReference type="RuleBase" id="RU004135"/>
    </source>
</evidence>
<dbReference type="InterPro" id="IPR000713">
    <property type="entry name" value="Mur_ligase_N"/>
</dbReference>
<dbReference type="EC" id="6.3.2.13" evidence="7"/>
<dbReference type="SUPFAM" id="SSF53623">
    <property type="entry name" value="MurD-like peptide ligases, catalytic domain"/>
    <property type="match status" value="1"/>
</dbReference>
<feature type="binding site" evidence="7">
    <location>
        <position position="17"/>
    </location>
    <ligand>
        <name>UDP-N-acetyl-alpha-D-muramoyl-L-alanyl-D-glutamate</name>
        <dbReference type="ChEBI" id="CHEBI:83900"/>
    </ligand>
</feature>
<feature type="modified residue" description="N6-carboxylysine" evidence="7">
    <location>
        <position position="209"/>
    </location>
</feature>
<comment type="subcellular location">
    <subcellularLocation>
        <location evidence="7 8">Cytoplasm</location>
    </subcellularLocation>
</comment>
<comment type="caution">
    <text evidence="12">The sequence shown here is derived from an EMBL/GenBank/DDBJ whole genome shotgun (WGS) entry which is preliminary data.</text>
</comment>
<dbReference type="SUPFAM" id="SSF53244">
    <property type="entry name" value="MurD-like peptide ligases, peptide-binding domain"/>
    <property type="match status" value="1"/>
</dbReference>
<organism evidence="12 13">
    <name type="scientific">Methylophilus aquaticus</name>
    <dbReference type="NCBI Taxonomy" id="1971610"/>
    <lineage>
        <taxon>Bacteria</taxon>
        <taxon>Pseudomonadati</taxon>
        <taxon>Pseudomonadota</taxon>
        <taxon>Betaproteobacteria</taxon>
        <taxon>Nitrosomonadales</taxon>
        <taxon>Methylophilaceae</taxon>
        <taxon>Methylophilus</taxon>
    </lineage>
</organism>
<dbReference type="Pfam" id="PF01225">
    <property type="entry name" value="Mur_ligase"/>
    <property type="match status" value="1"/>
</dbReference>
<feature type="short sequence motif" description="Meso-diaminopimelate recognition motif" evidence="7">
    <location>
        <begin position="394"/>
        <end position="397"/>
    </location>
</feature>
<dbReference type="GO" id="GO:0008765">
    <property type="term" value="F:UDP-N-acetylmuramoylalanyl-D-glutamate-2,6-diaminopimelate ligase activity"/>
    <property type="evidence" value="ECO:0007669"/>
    <property type="project" value="UniProtKB-EC"/>
</dbReference>
<dbReference type="PANTHER" id="PTHR23135">
    <property type="entry name" value="MUR LIGASE FAMILY MEMBER"/>
    <property type="match status" value="1"/>
</dbReference>
<dbReference type="Pfam" id="PF08245">
    <property type="entry name" value="Mur_ligase_M"/>
    <property type="match status" value="1"/>
</dbReference>
<evidence type="ECO:0000313" key="13">
    <source>
        <dbReference type="Proteomes" id="UP001225906"/>
    </source>
</evidence>
<gene>
    <name evidence="7" type="primary">murE</name>
    <name evidence="12" type="ORF">Q9291_06250</name>
</gene>
<dbReference type="Gene3D" id="3.40.1190.10">
    <property type="entry name" value="Mur-like, catalytic domain"/>
    <property type="match status" value="1"/>
</dbReference>
<dbReference type="InterPro" id="IPR005761">
    <property type="entry name" value="UDP-N-AcMur-Glu-dNH2Pim_ligase"/>
</dbReference>